<comment type="caution">
    <text evidence="1">The sequence shown here is derived from an EMBL/GenBank/DDBJ whole genome shotgun (WGS) entry which is preliminary data.</text>
</comment>
<keyword evidence="2" id="KW-1185">Reference proteome</keyword>
<sequence length="82" mass="9219">MNTTAIAIVAIIAWALVSITTDRKSKRKSKQDTLSSAEKAEMIARMDAMQERIEVLEKIVTDEKYDLNREFENLSKGSDKAA</sequence>
<organism evidence="1 2">
    <name type="scientific">Alteromonas arenosi</name>
    <dbReference type="NCBI Taxonomy" id="3055817"/>
    <lineage>
        <taxon>Bacteria</taxon>
        <taxon>Pseudomonadati</taxon>
        <taxon>Pseudomonadota</taxon>
        <taxon>Gammaproteobacteria</taxon>
        <taxon>Alteromonadales</taxon>
        <taxon>Alteromonadaceae</taxon>
        <taxon>Alteromonas/Salinimonas group</taxon>
        <taxon>Alteromonas</taxon>
    </lineage>
</organism>
<accession>A0ABT7SVJ4</accession>
<protein>
    <recommendedName>
        <fullName evidence="3">Phage shock protein B</fullName>
    </recommendedName>
</protein>
<dbReference type="EMBL" id="JAUCBP010000006">
    <property type="protein sequence ID" value="MDM7860196.1"/>
    <property type="molecule type" value="Genomic_DNA"/>
</dbReference>
<evidence type="ECO:0008006" key="3">
    <source>
        <dbReference type="Google" id="ProtNLM"/>
    </source>
</evidence>
<dbReference type="RefSeq" id="WP_289364446.1">
    <property type="nucleotide sequence ID" value="NZ_JAUCBP010000006.1"/>
</dbReference>
<dbReference type="Proteomes" id="UP001234343">
    <property type="component" value="Unassembled WGS sequence"/>
</dbReference>
<evidence type="ECO:0000313" key="1">
    <source>
        <dbReference type="EMBL" id="MDM7860196.1"/>
    </source>
</evidence>
<proteinExistence type="predicted"/>
<evidence type="ECO:0000313" key="2">
    <source>
        <dbReference type="Proteomes" id="UP001234343"/>
    </source>
</evidence>
<reference evidence="1 2" key="1">
    <citation type="submission" date="2023-06" db="EMBL/GenBank/DDBJ databases">
        <title>Alteromonas sp. ASW11-36 isolated from intertidal sand.</title>
        <authorList>
            <person name="Li Y."/>
        </authorList>
    </citation>
    <scope>NUCLEOTIDE SEQUENCE [LARGE SCALE GENOMIC DNA]</scope>
    <source>
        <strain evidence="1 2">ASW11-36</strain>
    </source>
</reference>
<gene>
    <name evidence="1" type="ORF">QTP81_06280</name>
</gene>
<name>A0ABT7SVJ4_9ALTE</name>